<sequence>MLSPAVGNWYRDIETGALFEVVALDDAARTIETQFLDGEVTEYDLDVWRMLQLQKAAAPEDWRTPFELDDEDGQDPDQPYHPEEWNSPVSTIEPDTMLGVEDS</sequence>
<dbReference type="Proteomes" id="UP000259273">
    <property type="component" value="Unassembled WGS sequence"/>
</dbReference>
<dbReference type="STRING" id="1121937.GCA_000423125_01558"/>
<name>A0A3C1KNC9_9GAMM</name>
<proteinExistence type="predicted"/>
<organism evidence="2 3">
    <name type="scientific">Haliea salexigens</name>
    <dbReference type="NCBI Taxonomy" id="287487"/>
    <lineage>
        <taxon>Bacteria</taxon>
        <taxon>Pseudomonadati</taxon>
        <taxon>Pseudomonadota</taxon>
        <taxon>Gammaproteobacteria</taxon>
        <taxon>Cellvibrionales</taxon>
        <taxon>Halieaceae</taxon>
        <taxon>Haliea</taxon>
    </lineage>
</organism>
<protein>
    <submittedName>
        <fullName evidence="2">Uncharacterized protein</fullName>
    </submittedName>
</protein>
<dbReference type="AlphaFoldDB" id="A0A3C1KNC9"/>
<reference evidence="2 3" key="1">
    <citation type="journal article" date="2018" name="Nat. Biotechnol.">
        <title>A standardized bacterial taxonomy based on genome phylogeny substantially revises the tree of life.</title>
        <authorList>
            <person name="Parks D.H."/>
            <person name="Chuvochina M."/>
            <person name="Waite D.W."/>
            <person name="Rinke C."/>
            <person name="Skarshewski A."/>
            <person name="Chaumeil P.A."/>
            <person name="Hugenholtz P."/>
        </authorList>
    </citation>
    <scope>NUCLEOTIDE SEQUENCE [LARGE SCALE GENOMIC DNA]</scope>
    <source>
        <strain evidence="2">UBA9158</strain>
    </source>
</reference>
<evidence type="ECO:0000256" key="1">
    <source>
        <dbReference type="SAM" id="MobiDB-lite"/>
    </source>
</evidence>
<feature type="region of interest" description="Disordered" evidence="1">
    <location>
        <begin position="60"/>
        <end position="103"/>
    </location>
</feature>
<dbReference type="InterPro" id="IPR046651">
    <property type="entry name" value="DUF6763"/>
</dbReference>
<evidence type="ECO:0000313" key="2">
    <source>
        <dbReference type="EMBL" id="HAN28175.1"/>
    </source>
</evidence>
<dbReference type="EMBL" id="DMND01000146">
    <property type="protein sequence ID" value="HAN28175.1"/>
    <property type="molecule type" value="Genomic_DNA"/>
</dbReference>
<dbReference type="Pfam" id="PF20549">
    <property type="entry name" value="DUF6763"/>
    <property type="match status" value="1"/>
</dbReference>
<comment type="caution">
    <text evidence="2">The sequence shown here is derived from an EMBL/GenBank/DDBJ whole genome shotgun (WGS) entry which is preliminary data.</text>
</comment>
<evidence type="ECO:0000313" key="3">
    <source>
        <dbReference type="Proteomes" id="UP000259273"/>
    </source>
</evidence>
<gene>
    <name evidence="2" type="ORF">DCP75_10740</name>
</gene>
<accession>A0A3C1KNC9</accession>